<sequence length="549" mass="57638">MNTAPCRRLGRLPLRWQRSFATTNVQSEIRDISELPDRIFPRYQETHHNDLLALQWPSPPRNLLFSKKNDTPAVTKSLIEFAHHINSTYPSVSLILESHAAEEVHSSLPFPIYTTSKADCSPSGAPAQAPFNAVASTPTDLHTKTDLIATFGGDGTILHAAGLFAACPRVPPIISFSMGTLGFLGEWKIAEYKRAFREVYASGAMAGYGSRGLEGAEIVRPRVAAGPAATRNGKRAGMSDGREEGEREREGVALGQDEDRGKEAAQQVASISNATGEAMDAGSSTTPGWGATRGRSMGSSRGARVLLRNRLKVGVFDRASGARQPLCFSTVSPTPAHGAPLTSPFPPAAPTLPPSGAPAGTATPGADAPHTHALNEVLLHRGSAPHLLHLSIYIGSYFLTEAVADGMLISTPTGSTAYSLSAGGAIVHPLVPSLLLTPVCPRSLSFRPLVLPARAPVTLRLSQAPESGAGGALEEAYGVPAAGKGWRGREVELSVDGARVRVAGEGGEGGEDGGITADMENSAEAAFVANGRKARIWALTARQREPIAG</sequence>
<keyword evidence="7" id="KW-0520">NAD</keyword>
<dbReference type="AlphaFoldDB" id="A0A6A6NZ71"/>
<feature type="compositionally biased region" description="Low complexity" evidence="8">
    <location>
        <begin position="357"/>
        <end position="369"/>
    </location>
</feature>
<dbReference type="GO" id="GO:0005524">
    <property type="term" value="F:ATP binding"/>
    <property type="evidence" value="ECO:0007669"/>
    <property type="project" value="UniProtKB-KW"/>
</dbReference>
<dbReference type="SUPFAM" id="SSF111331">
    <property type="entry name" value="NAD kinase/diacylglycerol kinase-like"/>
    <property type="match status" value="2"/>
</dbReference>
<keyword evidence="2" id="KW-0808">Transferase</keyword>
<dbReference type="FunFam" id="3.40.50.10330:FF:000033">
    <property type="entry name" value="NADH kinase, variant 3"/>
    <property type="match status" value="1"/>
</dbReference>
<evidence type="ECO:0000256" key="5">
    <source>
        <dbReference type="ARBA" id="ARBA00022840"/>
    </source>
</evidence>
<dbReference type="EMBL" id="MU001681">
    <property type="protein sequence ID" value="KAF2457040.1"/>
    <property type="molecule type" value="Genomic_DNA"/>
</dbReference>
<dbReference type="Pfam" id="PF20143">
    <property type="entry name" value="NAD_kinase_C"/>
    <property type="match status" value="1"/>
</dbReference>
<evidence type="ECO:0000256" key="3">
    <source>
        <dbReference type="ARBA" id="ARBA00022741"/>
    </source>
</evidence>
<dbReference type="InterPro" id="IPR017438">
    <property type="entry name" value="ATP-NAD_kinase_N"/>
</dbReference>
<feature type="compositionally biased region" description="Pro residues" evidence="8">
    <location>
        <begin position="343"/>
        <end position="356"/>
    </location>
</feature>
<dbReference type="PANTHER" id="PTHR20275:SF26">
    <property type="entry name" value="NADH KINASE POS5, MITOCHONDRIAL"/>
    <property type="match status" value="1"/>
</dbReference>
<dbReference type="OrthoDB" id="24581at2759"/>
<dbReference type="GO" id="GO:0006741">
    <property type="term" value="P:NADP+ biosynthetic process"/>
    <property type="evidence" value="ECO:0007669"/>
    <property type="project" value="InterPro"/>
</dbReference>
<evidence type="ECO:0000256" key="6">
    <source>
        <dbReference type="ARBA" id="ARBA00022857"/>
    </source>
</evidence>
<feature type="region of interest" description="Disordered" evidence="8">
    <location>
        <begin position="335"/>
        <end position="369"/>
    </location>
</feature>
<evidence type="ECO:0000256" key="1">
    <source>
        <dbReference type="ARBA" id="ARBA00010995"/>
    </source>
</evidence>
<dbReference type="InterPro" id="IPR002504">
    <property type="entry name" value="NADK"/>
</dbReference>
<feature type="compositionally biased region" description="Basic and acidic residues" evidence="8">
    <location>
        <begin position="240"/>
        <end position="263"/>
    </location>
</feature>
<evidence type="ECO:0008006" key="11">
    <source>
        <dbReference type="Google" id="ProtNLM"/>
    </source>
</evidence>
<evidence type="ECO:0000313" key="9">
    <source>
        <dbReference type="EMBL" id="KAF2457040.1"/>
    </source>
</evidence>
<keyword evidence="4" id="KW-0418">Kinase</keyword>
<dbReference type="PANTHER" id="PTHR20275">
    <property type="entry name" value="NAD KINASE"/>
    <property type="match status" value="1"/>
</dbReference>
<feature type="region of interest" description="Disordered" evidence="8">
    <location>
        <begin position="227"/>
        <end position="301"/>
    </location>
</feature>
<comment type="similarity">
    <text evidence="1">Belongs to the NAD kinase family.</text>
</comment>
<dbReference type="Gene3D" id="2.60.200.30">
    <property type="entry name" value="Probable inorganic polyphosphate/atp-NAD kinase, domain 2"/>
    <property type="match status" value="1"/>
</dbReference>
<keyword evidence="3" id="KW-0547">Nucleotide-binding</keyword>
<evidence type="ECO:0000256" key="2">
    <source>
        <dbReference type="ARBA" id="ARBA00022679"/>
    </source>
</evidence>
<protein>
    <recommendedName>
        <fullName evidence="11">ATP-NAD kinase-like domain-containing protein</fullName>
    </recommendedName>
</protein>
<proteinExistence type="inferred from homology"/>
<organism evidence="9 10">
    <name type="scientific">Lineolata rhizophorae</name>
    <dbReference type="NCBI Taxonomy" id="578093"/>
    <lineage>
        <taxon>Eukaryota</taxon>
        <taxon>Fungi</taxon>
        <taxon>Dikarya</taxon>
        <taxon>Ascomycota</taxon>
        <taxon>Pezizomycotina</taxon>
        <taxon>Dothideomycetes</taxon>
        <taxon>Dothideomycetes incertae sedis</taxon>
        <taxon>Lineolatales</taxon>
        <taxon>Lineolataceae</taxon>
        <taxon>Lineolata</taxon>
    </lineage>
</organism>
<dbReference type="GO" id="GO:0019674">
    <property type="term" value="P:NAD+ metabolic process"/>
    <property type="evidence" value="ECO:0007669"/>
    <property type="project" value="InterPro"/>
</dbReference>
<accession>A0A6A6NZ71</accession>
<dbReference type="Gene3D" id="3.40.50.10330">
    <property type="entry name" value="Probable inorganic polyphosphate/atp-NAD kinase, domain 1"/>
    <property type="match status" value="1"/>
</dbReference>
<evidence type="ECO:0000256" key="8">
    <source>
        <dbReference type="SAM" id="MobiDB-lite"/>
    </source>
</evidence>
<dbReference type="GO" id="GO:0003951">
    <property type="term" value="F:NAD+ kinase activity"/>
    <property type="evidence" value="ECO:0007669"/>
    <property type="project" value="InterPro"/>
</dbReference>
<keyword evidence="6" id="KW-0521">NADP</keyword>
<dbReference type="Proteomes" id="UP000799766">
    <property type="component" value="Unassembled WGS sequence"/>
</dbReference>
<dbReference type="Pfam" id="PF01513">
    <property type="entry name" value="NAD_kinase"/>
    <property type="match status" value="1"/>
</dbReference>
<keyword evidence="5" id="KW-0067">ATP-binding</keyword>
<dbReference type="InterPro" id="IPR016064">
    <property type="entry name" value="NAD/diacylglycerol_kinase_sf"/>
</dbReference>
<gene>
    <name evidence="9" type="ORF">BDY21DRAFT_371882</name>
</gene>
<name>A0A6A6NZ71_9PEZI</name>
<reference evidence="9" key="1">
    <citation type="journal article" date="2020" name="Stud. Mycol.">
        <title>101 Dothideomycetes genomes: a test case for predicting lifestyles and emergence of pathogens.</title>
        <authorList>
            <person name="Haridas S."/>
            <person name="Albert R."/>
            <person name="Binder M."/>
            <person name="Bloem J."/>
            <person name="Labutti K."/>
            <person name="Salamov A."/>
            <person name="Andreopoulos B."/>
            <person name="Baker S."/>
            <person name="Barry K."/>
            <person name="Bills G."/>
            <person name="Bluhm B."/>
            <person name="Cannon C."/>
            <person name="Castanera R."/>
            <person name="Culley D."/>
            <person name="Daum C."/>
            <person name="Ezra D."/>
            <person name="Gonzalez J."/>
            <person name="Henrissat B."/>
            <person name="Kuo A."/>
            <person name="Liang C."/>
            <person name="Lipzen A."/>
            <person name="Lutzoni F."/>
            <person name="Magnuson J."/>
            <person name="Mondo S."/>
            <person name="Nolan M."/>
            <person name="Ohm R."/>
            <person name="Pangilinan J."/>
            <person name="Park H.-J."/>
            <person name="Ramirez L."/>
            <person name="Alfaro M."/>
            <person name="Sun H."/>
            <person name="Tritt A."/>
            <person name="Yoshinaga Y."/>
            <person name="Zwiers L.-H."/>
            <person name="Turgeon B."/>
            <person name="Goodwin S."/>
            <person name="Spatafora J."/>
            <person name="Crous P."/>
            <person name="Grigoriev I."/>
        </authorList>
    </citation>
    <scope>NUCLEOTIDE SEQUENCE</scope>
    <source>
        <strain evidence="9">ATCC 16933</strain>
    </source>
</reference>
<keyword evidence="10" id="KW-1185">Reference proteome</keyword>
<evidence type="ECO:0000313" key="10">
    <source>
        <dbReference type="Proteomes" id="UP000799766"/>
    </source>
</evidence>
<evidence type="ECO:0000256" key="4">
    <source>
        <dbReference type="ARBA" id="ARBA00022777"/>
    </source>
</evidence>
<dbReference type="HAMAP" id="MF_00361">
    <property type="entry name" value="NAD_kinase"/>
    <property type="match status" value="1"/>
</dbReference>
<evidence type="ECO:0000256" key="7">
    <source>
        <dbReference type="ARBA" id="ARBA00023027"/>
    </source>
</evidence>
<dbReference type="FunFam" id="2.60.200.30:FF:000009">
    <property type="entry name" value="Poly(P)/ATP NAD kinase"/>
    <property type="match status" value="1"/>
</dbReference>
<dbReference type="InterPro" id="IPR017437">
    <property type="entry name" value="ATP-NAD_kinase_PpnK-typ_C"/>
</dbReference>